<keyword evidence="2" id="KW-1185">Reference proteome</keyword>
<dbReference type="STRING" id="7232.A0A484ARE3"/>
<comment type="caution">
    <text evidence="1">The sequence shown here is derived from an EMBL/GenBank/DDBJ whole genome shotgun (WGS) entry which is preliminary data.</text>
</comment>
<proteinExistence type="predicted"/>
<dbReference type="AlphaFoldDB" id="A0A484ARE3"/>
<dbReference type="EMBL" id="LSRL02003541">
    <property type="protein sequence ID" value="TDG38440.1"/>
    <property type="molecule type" value="Genomic_DNA"/>
</dbReference>
<sequence length="40" mass="4579">IAAEPTHGESWCRVSKCIRNWQFKTPDVLRAVVRELSVPV</sequence>
<evidence type="ECO:0000313" key="2">
    <source>
        <dbReference type="Proteomes" id="UP000295192"/>
    </source>
</evidence>
<evidence type="ECO:0000313" key="1">
    <source>
        <dbReference type="EMBL" id="TDG38440.1"/>
    </source>
</evidence>
<name>A0A484ARE3_DRONA</name>
<gene>
    <name evidence="1" type="ORF">AWZ03_015137</name>
</gene>
<reference evidence="1 2" key="1">
    <citation type="journal article" date="2019" name="J. Hered.">
        <title>An Improved Genome Assembly for Drosophila navojoa, the Basal Species in the mojavensis Cluster.</title>
        <authorList>
            <person name="Vanderlinde T."/>
            <person name="Dupim E.G."/>
            <person name="Nazario-Yepiz N.O."/>
            <person name="Carvalho A.B."/>
        </authorList>
    </citation>
    <scope>NUCLEOTIDE SEQUENCE [LARGE SCALE GENOMIC DNA]</scope>
    <source>
        <strain evidence="1">Navoj_Jal97</strain>
        <tissue evidence="1">Whole organism</tissue>
    </source>
</reference>
<organism evidence="1 2">
    <name type="scientific">Drosophila navojoa</name>
    <name type="common">Fruit fly</name>
    <dbReference type="NCBI Taxonomy" id="7232"/>
    <lineage>
        <taxon>Eukaryota</taxon>
        <taxon>Metazoa</taxon>
        <taxon>Ecdysozoa</taxon>
        <taxon>Arthropoda</taxon>
        <taxon>Hexapoda</taxon>
        <taxon>Insecta</taxon>
        <taxon>Pterygota</taxon>
        <taxon>Neoptera</taxon>
        <taxon>Endopterygota</taxon>
        <taxon>Diptera</taxon>
        <taxon>Brachycera</taxon>
        <taxon>Muscomorpha</taxon>
        <taxon>Ephydroidea</taxon>
        <taxon>Drosophilidae</taxon>
        <taxon>Drosophila</taxon>
    </lineage>
</organism>
<feature type="non-terminal residue" evidence="1">
    <location>
        <position position="1"/>
    </location>
</feature>
<accession>A0A484ARE3</accession>
<protein>
    <submittedName>
        <fullName evidence="1">Uncharacterized protein</fullName>
    </submittedName>
</protein>
<dbReference type="Proteomes" id="UP000295192">
    <property type="component" value="Unassembled WGS sequence"/>
</dbReference>